<keyword evidence="2" id="KW-1185">Reference proteome</keyword>
<proteinExistence type="predicted"/>
<evidence type="ECO:0000313" key="1">
    <source>
        <dbReference type="EMBL" id="CAB4002940.1"/>
    </source>
</evidence>
<accession>A0A6S7HIF9</accession>
<dbReference type="AlphaFoldDB" id="A0A6S7HIF9"/>
<sequence length="202" mass="21095">MVAGGGGGGMYSVGGHGRKEYISKIGEGGHLFDPQRNITVTHVRHDHACMAGAGGGFHKDGAGYRAKWGGKAFEHGGNGGSIKRRKFNVMTGTSDGGYDKGGADGGFGGGGASGLLPGGGGGYIGGSVRGAYLYDNTYKVADGGTSYNRALYPTITPGIHKKHGRVFIKFLGTEMLPFHANQTTDPRIPGTHEDWYKEAWDD</sequence>
<dbReference type="Proteomes" id="UP001152795">
    <property type="component" value="Unassembled WGS sequence"/>
</dbReference>
<evidence type="ECO:0000313" key="2">
    <source>
        <dbReference type="Proteomes" id="UP001152795"/>
    </source>
</evidence>
<dbReference type="EMBL" id="CACRXK020004492">
    <property type="protein sequence ID" value="CAB4002940.1"/>
    <property type="molecule type" value="Genomic_DNA"/>
</dbReference>
<reference evidence="1" key="1">
    <citation type="submission" date="2020-04" db="EMBL/GenBank/DDBJ databases">
        <authorList>
            <person name="Alioto T."/>
            <person name="Alioto T."/>
            <person name="Gomez Garrido J."/>
        </authorList>
    </citation>
    <scope>NUCLEOTIDE SEQUENCE</scope>
    <source>
        <strain evidence="1">A484AB</strain>
    </source>
</reference>
<organism evidence="1 2">
    <name type="scientific">Paramuricea clavata</name>
    <name type="common">Red gorgonian</name>
    <name type="synonym">Violescent sea-whip</name>
    <dbReference type="NCBI Taxonomy" id="317549"/>
    <lineage>
        <taxon>Eukaryota</taxon>
        <taxon>Metazoa</taxon>
        <taxon>Cnidaria</taxon>
        <taxon>Anthozoa</taxon>
        <taxon>Octocorallia</taxon>
        <taxon>Malacalcyonacea</taxon>
        <taxon>Plexauridae</taxon>
        <taxon>Paramuricea</taxon>
    </lineage>
</organism>
<gene>
    <name evidence="1" type="ORF">PACLA_8A020701</name>
</gene>
<protein>
    <submittedName>
        <fullName evidence="1">Uncharacterized protein</fullName>
    </submittedName>
</protein>
<name>A0A6S7HIF9_PARCT</name>
<comment type="caution">
    <text evidence="1">The sequence shown here is derived from an EMBL/GenBank/DDBJ whole genome shotgun (WGS) entry which is preliminary data.</text>
</comment>